<evidence type="ECO:0000313" key="3">
    <source>
        <dbReference type="Proteomes" id="UP000282454"/>
    </source>
</evidence>
<feature type="signal peptide" evidence="1">
    <location>
        <begin position="1"/>
        <end position="27"/>
    </location>
</feature>
<keyword evidence="1" id="KW-0732">Signal</keyword>
<sequence>MSPVRSLRIGVLAVTTGLVAFAPPAAASVPADSSATVGVAVALVGTEAIDIGPLAPCAAGGPGIGTTTGQASDAGLVTYGLGSSTCSFDPATGASSATVNGRQFELNRNSVAGVPKIKIGTFSVSCHTNEEGGVSTSLSLGGVVGLDLPEEIPPNHTILVPGFFEEDPPIAKIVLNDIVEAEAVEGEAPDKSLTVHAAKIWLYPDADPLGPPTPGSGSITVGSVTCNPAHD</sequence>
<organism evidence="2 3">
    <name type="scientific">Actinokineospora cianjurensis</name>
    <dbReference type="NCBI Taxonomy" id="585224"/>
    <lineage>
        <taxon>Bacteria</taxon>
        <taxon>Bacillati</taxon>
        <taxon>Actinomycetota</taxon>
        <taxon>Actinomycetes</taxon>
        <taxon>Pseudonocardiales</taxon>
        <taxon>Pseudonocardiaceae</taxon>
        <taxon>Actinokineospora</taxon>
    </lineage>
</organism>
<comment type="caution">
    <text evidence="2">The sequence shown here is derived from an EMBL/GenBank/DDBJ whole genome shotgun (WGS) entry which is preliminary data.</text>
</comment>
<evidence type="ECO:0000256" key="1">
    <source>
        <dbReference type="SAM" id="SignalP"/>
    </source>
</evidence>
<dbReference type="RefSeq" id="WP_121394372.1">
    <property type="nucleotide sequence ID" value="NZ_RCDD01000008.1"/>
</dbReference>
<dbReference type="Proteomes" id="UP000282454">
    <property type="component" value="Unassembled WGS sequence"/>
</dbReference>
<proteinExistence type="predicted"/>
<feature type="chain" id="PRO_5019020614" description="Neocarzinostatin family protein" evidence="1">
    <location>
        <begin position="28"/>
        <end position="231"/>
    </location>
</feature>
<dbReference type="OrthoDB" id="3637640at2"/>
<evidence type="ECO:0000313" key="2">
    <source>
        <dbReference type="EMBL" id="RLK54065.1"/>
    </source>
</evidence>
<evidence type="ECO:0008006" key="4">
    <source>
        <dbReference type="Google" id="ProtNLM"/>
    </source>
</evidence>
<dbReference type="AlphaFoldDB" id="A0A421AVF9"/>
<accession>A0A421AVF9</accession>
<reference evidence="2 3" key="1">
    <citation type="submission" date="2018-10" db="EMBL/GenBank/DDBJ databases">
        <title>Genomic Encyclopedia of Archaeal and Bacterial Type Strains, Phase II (KMG-II): from individual species to whole genera.</title>
        <authorList>
            <person name="Goeker M."/>
        </authorList>
    </citation>
    <scope>NUCLEOTIDE SEQUENCE [LARGE SCALE GENOMIC DNA]</scope>
    <source>
        <strain evidence="2 3">DSM 45657</strain>
    </source>
</reference>
<gene>
    <name evidence="2" type="ORF">CLV68_6067</name>
</gene>
<dbReference type="EMBL" id="RCDD01000008">
    <property type="protein sequence ID" value="RLK54065.1"/>
    <property type="molecule type" value="Genomic_DNA"/>
</dbReference>
<name>A0A421AVF9_9PSEU</name>
<protein>
    <recommendedName>
        <fullName evidence="4">Neocarzinostatin family protein</fullName>
    </recommendedName>
</protein>
<keyword evidence="3" id="KW-1185">Reference proteome</keyword>